<evidence type="ECO:0000313" key="2">
    <source>
        <dbReference type="EMBL" id="KOC66644.1"/>
    </source>
</evidence>
<accession>A0A0L7R733</accession>
<feature type="region of interest" description="Disordered" evidence="1">
    <location>
        <begin position="113"/>
        <end position="139"/>
    </location>
</feature>
<dbReference type="AlphaFoldDB" id="A0A0L7R733"/>
<evidence type="ECO:0000313" key="3">
    <source>
        <dbReference type="Proteomes" id="UP000053825"/>
    </source>
</evidence>
<keyword evidence="3" id="KW-1185">Reference proteome</keyword>
<feature type="compositionally biased region" description="Acidic residues" evidence="1">
    <location>
        <begin position="128"/>
        <end position="139"/>
    </location>
</feature>
<name>A0A0L7R733_9HYME</name>
<dbReference type="Proteomes" id="UP000053825">
    <property type="component" value="Unassembled WGS sequence"/>
</dbReference>
<gene>
    <name evidence="2" type="ORF">WH47_00952</name>
</gene>
<evidence type="ECO:0000256" key="1">
    <source>
        <dbReference type="SAM" id="MobiDB-lite"/>
    </source>
</evidence>
<reference evidence="2 3" key="1">
    <citation type="submission" date="2015-07" db="EMBL/GenBank/DDBJ databases">
        <title>The genome of Habropoda laboriosa.</title>
        <authorList>
            <person name="Pan H."/>
            <person name="Kapheim K."/>
        </authorList>
    </citation>
    <scope>NUCLEOTIDE SEQUENCE [LARGE SCALE GENOMIC DNA]</scope>
    <source>
        <strain evidence="2">0110345459</strain>
    </source>
</reference>
<dbReference type="EMBL" id="KQ414645">
    <property type="protein sequence ID" value="KOC66644.1"/>
    <property type="molecule type" value="Genomic_DNA"/>
</dbReference>
<sequence>MHDIAPKCAGFPEKLLRLITAIRCTEVANVCQFDEAPRNLDVPDNTLCTVQSRRRTIGPENTIVHFVTCPDGYVAMVGKGTNCPERQYVVKVARISPREKEEKLDVAGRWRKMTGTPLKEEGSTTEVVAEEDEDSPSLD</sequence>
<organism evidence="2 3">
    <name type="scientific">Habropoda laboriosa</name>
    <dbReference type="NCBI Taxonomy" id="597456"/>
    <lineage>
        <taxon>Eukaryota</taxon>
        <taxon>Metazoa</taxon>
        <taxon>Ecdysozoa</taxon>
        <taxon>Arthropoda</taxon>
        <taxon>Hexapoda</taxon>
        <taxon>Insecta</taxon>
        <taxon>Pterygota</taxon>
        <taxon>Neoptera</taxon>
        <taxon>Endopterygota</taxon>
        <taxon>Hymenoptera</taxon>
        <taxon>Apocrita</taxon>
        <taxon>Aculeata</taxon>
        <taxon>Apoidea</taxon>
        <taxon>Anthophila</taxon>
        <taxon>Apidae</taxon>
        <taxon>Habropoda</taxon>
    </lineage>
</organism>
<proteinExistence type="predicted"/>
<protein>
    <submittedName>
        <fullName evidence="2">Uncharacterized protein</fullName>
    </submittedName>
</protein>